<dbReference type="OrthoDB" id="2307210at2"/>
<reference evidence="2 3" key="1">
    <citation type="journal article" date="2015" name="Genome Announc.">
        <title>Expanding the biotechnology potential of lactobacilli through comparative genomics of 213 strains and associated genera.</title>
        <authorList>
            <person name="Sun Z."/>
            <person name="Harris H.M."/>
            <person name="McCann A."/>
            <person name="Guo C."/>
            <person name="Argimon S."/>
            <person name="Zhang W."/>
            <person name="Yang X."/>
            <person name="Jeffery I.B."/>
            <person name="Cooney J.C."/>
            <person name="Kagawa T.F."/>
            <person name="Liu W."/>
            <person name="Song Y."/>
            <person name="Salvetti E."/>
            <person name="Wrobel A."/>
            <person name="Rasinkangas P."/>
            <person name="Parkhill J."/>
            <person name="Rea M.C."/>
            <person name="O'Sullivan O."/>
            <person name="Ritari J."/>
            <person name="Douillard F.P."/>
            <person name="Paul Ross R."/>
            <person name="Yang R."/>
            <person name="Briner A.E."/>
            <person name="Felis G.E."/>
            <person name="de Vos W.M."/>
            <person name="Barrangou R."/>
            <person name="Klaenhammer T.R."/>
            <person name="Caufield P.W."/>
            <person name="Cui Y."/>
            <person name="Zhang H."/>
            <person name="O'Toole P.W."/>
        </authorList>
    </citation>
    <scope>NUCLEOTIDE SEQUENCE [LARGE SCALE GENOMIC DNA]</scope>
    <source>
        <strain evidence="2 3">DSM 14500</strain>
    </source>
</reference>
<proteinExistence type="predicted"/>
<comment type="caution">
    <text evidence="2">The sequence shown here is derived from an EMBL/GenBank/DDBJ whole genome shotgun (WGS) entry which is preliminary data.</text>
</comment>
<dbReference type="RefSeq" id="WP_157049395.1">
    <property type="nucleotide sequence ID" value="NZ_AZEZ01000088.1"/>
</dbReference>
<dbReference type="AlphaFoldDB" id="A0A0R1QQB1"/>
<keyword evidence="1" id="KW-0812">Transmembrane</keyword>
<dbReference type="PATRIC" id="fig|1423770.3.peg.1064"/>
<keyword evidence="1" id="KW-1133">Transmembrane helix</keyword>
<protein>
    <submittedName>
        <fullName evidence="2">Uncharacterized protein</fullName>
    </submittedName>
</protein>
<sequence>MAKEKSYRAPKIILTFIVGQMALFVSSKAFRITTAYFLDDAVSDVVDLAYKKSHEKDK</sequence>
<dbReference type="STRING" id="1423770.FD29_GL001032"/>
<gene>
    <name evidence="2" type="ORF">FD29_GL001032</name>
</gene>
<feature type="transmembrane region" description="Helical" evidence="1">
    <location>
        <begin position="12"/>
        <end position="30"/>
    </location>
</feature>
<organism evidence="2 3">
    <name type="scientific">Companilactobacillus mindensis DSM 14500</name>
    <dbReference type="NCBI Taxonomy" id="1423770"/>
    <lineage>
        <taxon>Bacteria</taxon>
        <taxon>Bacillati</taxon>
        <taxon>Bacillota</taxon>
        <taxon>Bacilli</taxon>
        <taxon>Lactobacillales</taxon>
        <taxon>Lactobacillaceae</taxon>
        <taxon>Companilactobacillus</taxon>
    </lineage>
</organism>
<accession>A0A0R1QQB1</accession>
<dbReference type="Proteomes" id="UP000050872">
    <property type="component" value="Unassembled WGS sequence"/>
</dbReference>
<dbReference type="EMBL" id="AZEZ01000088">
    <property type="protein sequence ID" value="KRL43347.1"/>
    <property type="molecule type" value="Genomic_DNA"/>
</dbReference>
<evidence type="ECO:0000313" key="3">
    <source>
        <dbReference type="Proteomes" id="UP000050872"/>
    </source>
</evidence>
<evidence type="ECO:0000256" key="1">
    <source>
        <dbReference type="SAM" id="Phobius"/>
    </source>
</evidence>
<keyword evidence="1" id="KW-0472">Membrane</keyword>
<evidence type="ECO:0000313" key="2">
    <source>
        <dbReference type="EMBL" id="KRL43347.1"/>
    </source>
</evidence>
<keyword evidence="3" id="KW-1185">Reference proteome</keyword>
<name>A0A0R1QQB1_9LACO</name>